<reference evidence="2 3" key="1">
    <citation type="journal article" date="2013" name="J. Biotechnol.">
        <title>Establishment and interpretation of the genome sequence of the phytopathogenic fungus Rhizoctonia solani AG1-IB isolate 7/3/14.</title>
        <authorList>
            <person name="Wibberg D.W."/>
            <person name="Jelonek L.J."/>
            <person name="Rupp O.R."/>
            <person name="Hennig M.H."/>
            <person name="Eikmeyer F.E."/>
            <person name="Goesmann A.G."/>
            <person name="Hartmann A.H."/>
            <person name="Borriss R.B."/>
            <person name="Grosch R.G."/>
            <person name="Puehler A.P."/>
            <person name="Schlueter A.S."/>
        </authorList>
    </citation>
    <scope>NUCLEOTIDE SEQUENCE [LARGE SCALE GENOMIC DNA]</scope>
    <source>
        <strain evidence="3">AG1-IB / isolate 7/3/14</strain>
    </source>
</reference>
<name>M5BTY8_THACB</name>
<dbReference type="AlphaFoldDB" id="M5BTY8"/>
<dbReference type="EMBL" id="CAOJ01006818">
    <property type="protein sequence ID" value="CCO30669.1"/>
    <property type="molecule type" value="Genomic_DNA"/>
</dbReference>
<feature type="region of interest" description="Disordered" evidence="1">
    <location>
        <begin position="119"/>
        <end position="260"/>
    </location>
</feature>
<evidence type="ECO:0000313" key="2">
    <source>
        <dbReference type="EMBL" id="CCO30669.1"/>
    </source>
</evidence>
<sequence>MDRCVAPDSDIGAGIGCDNMTIMVVAILNGRTKEQWYDWMADRVNRKWGHETPEELPQLYSEARIAAARNRAAGRGPANSGLPSAGLSMLQRILNGAGGPGITGGALSGGLASRLAFEGDSSDEEMDEDEEPGAAGKLFGNRTRGLAEEDDDELMKEGEEKGQRKELDSLKAQLDELGDGLEDKVKEAEGELGKNGGKSDESDDAVAHIENVDKETQSNGYGLSSRLPTAIGSPLVPTPQVLRDHVRTPSPNLTSATGNA</sequence>
<dbReference type="Proteomes" id="UP000012065">
    <property type="component" value="Unassembled WGS sequence"/>
</dbReference>
<gene>
    <name evidence="2" type="primary">ptc2</name>
    <name evidence="2" type="ORF">BN14_04699</name>
</gene>
<comment type="caution">
    <text evidence="2">The sequence shown here is derived from an EMBL/GenBank/DDBJ whole genome shotgun (WGS) entry which is preliminary data.</text>
</comment>
<feature type="compositionally biased region" description="Basic and acidic residues" evidence="1">
    <location>
        <begin position="181"/>
        <end position="216"/>
    </location>
</feature>
<proteinExistence type="predicted"/>
<feature type="compositionally biased region" description="Acidic residues" evidence="1">
    <location>
        <begin position="120"/>
        <end position="132"/>
    </location>
</feature>
<protein>
    <submittedName>
        <fullName evidence="2">Uncharacterized protein</fullName>
    </submittedName>
</protein>
<accession>M5BTY8</accession>
<evidence type="ECO:0000313" key="3">
    <source>
        <dbReference type="Proteomes" id="UP000012065"/>
    </source>
</evidence>
<feature type="compositionally biased region" description="Basic and acidic residues" evidence="1">
    <location>
        <begin position="155"/>
        <end position="169"/>
    </location>
</feature>
<dbReference type="HOGENOM" id="CLU_1070324_0_0_1"/>
<evidence type="ECO:0000256" key="1">
    <source>
        <dbReference type="SAM" id="MobiDB-lite"/>
    </source>
</evidence>
<organism evidence="2 3">
    <name type="scientific">Thanatephorus cucumeris (strain AG1-IB / isolate 7/3/14)</name>
    <name type="common">Lettuce bottom rot fungus</name>
    <name type="synonym">Rhizoctonia solani</name>
    <dbReference type="NCBI Taxonomy" id="1108050"/>
    <lineage>
        <taxon>Eukaryota</taxon>
        <taxon>Fungi</taxon>
        <taxon>Dikarya</taxon>
        <taxon>Basidiomycota</taxon>
        <taxon>Agaricomycotina</taxon>
        <taxon>Agaricomycetes</taxon>
        <taxon>Cantharellales</taxon>
        <taxon>Ceratobasidiaceae</taxon>
        <taxon>Rhizoctonia</taxon>
        <taxon>Rhizoctonia solani AG-1</taxon>
    </lineage>
</organism>
<feature type="compositionally biased region" description="Polar residues" evidence="1">
    <location>
        <begin position="249"/>
        <end position="260"/>
    </location>
</feature>